<reference evidence="1 2" key="1">
    <citation type="journal article" date="2016" name="Antonie Van Leeuwenhoek">
        <title>Dongia soli sp. nov., isolated from soil from Dokdo, Korea.</title>
        <authorList>
            <person name="Kim D.U."/>
            <person name="Lee H."/>
            <person name="Kim H."/>
            <person name="Kim S.G."/>
            <person name="Ka J.O."/>
        </authorList>
    </citation>
    <scope>NUCLEOTIDE SEQUENCE [LARGE SCALE GENOMIC DNA]</scope>
    <source>
        <strain evidence="1 2">D78</strain>
    </source>
</reference>
<evidence type="ECO:0000313" key="1">
    <source>
        <dbReference type="EMBL" id="MDY0883567.1"/>
    </source>
</evidence>
<proteinExistence type="predicted"/>
<sequence length="46" mass="5122">MPDGEYEAGVAMFDQKQLTDLTIAFDLMNAYNRMAQLPQSPAATKQ</sequence>
<protein>
    <submittedName>
        <fullName evidence="1">Uncharacterized protein</fullName>
    </submittedName>
</protein>
<name>A0ABU5ECF3_9PROT</name>
<evidence type="ECO:0000313" key="2">
    <source>
        <dbReference type="Proteomes" id="UP001279642"/>
    </source>
</evidence>
<dbReference type="EMBL" id="JAXCLW010000002">
    <property type="protein sequence ID" value="MDY0883567.1"/>
    <property type="molecule type" value="Genomic_DNA"/>
</dbReference>
<gene>
    <name evidence="1" type="ORF">SMD27_11990</name>
</gene>
<comment type="caution">
    <text evidence="1">The sequence shown here is derived from an EMBL/GenBank/DDBJ whole genome shotgun (WGS) entry which is preliminary data.</text>
</comment>
<accession>A0ABU5ECF3</accession>
<dbReference type="Proteomes" id="UP001279642">
    <property type="component" value="Unassembled WGS sequence"/>
</dbReference>
<dbReference type="RefSeq" id="WP_320508597.1">
    <property type="nucleotide sequence ID" value="NZ_JAXCLW010000002.1"/>
</dbReference>
<keyword evidence="2" id="KW-1185">Reference proteome</keyword>
<organism evidence="1 2">
    <name type="scientific">Dongia soli</name>
    <dbReference type="NCBI Taxonomy" id="600628"/>
    <lineage>
        <taxon>Bacteria</taxon>
        <taxon>Pseudomonadati</taxon>
        <taxon>Pseudomonadota</taxon>
        <taxon>Alphaproteobacteria</taxon>
        <taxon>Rhodospirillales</taxon>
        <taxon>Dongiaceae</taxon>
        <taxon>Dongia</taxon>
    </lineage>
</organism>